<keyword evidence="1" id="KW-0238">DNA-binding</keyword>
<reference evidence="2" key="1">
    <citation type="submission" date="2013-08" db="EMBL/GenBank/DDBJ databases">
        <authorList>
            <person name="Mendez C."/>
            <person name="Richter M."/>
            <person name="Ferrer M."/>
            <person name="Sanchez J."/>
        </authorList>
    </citation>
    <scope>NUCLEOTIDE SEQUENCE</scope>
</reference>
<name>T1BPS1_9ZZZZ</name>
<dbReference type="GO" id="GO:0003677">
    <property type="term" value="F:DNA binding"/>
    <property type="evidence" value="ECO:0007669"/>
    <property type="project" value="UniProtKB-KW"/>
</dbReference>
<dbReference type="AlphaFoldDB" id="T1BPS1"/>
<reference evidence="2" key="2">
    <citation type="journal article" date="2014" name="ISME J.">
        <title>Microbial stratification in low pH oxic and suboxic macroscopic growths along an acid mine drainage.</title>
        <authorList>
            <person name="Mendez-Garcia C."/>
            <person name="Mesa V."/>
            <person name="Sprenger R.R."/>
            <person name="Richter M."/>
            <person name="Diez M.S."/>
            <person name="Solano J."/>
            <person name="Bargiela R."/>
            <person name="Golyshina O.V."/>
            <person name="Manteca A."/>
            <person name="Ramos J.L."/>
            <person name="Gallego J.R."/>
            <person name="Llorente I."/>
            <person name="Martins Dos Santos V.A."/>
            <person name="Jensen O.N."/>
            <person name="Pelaez A.I."/>
            <person name="Sanchez J."/>
            <person name="Ferrer M."/>
        </authorList>
    </citation>
    <scope>NUCLEOTIDE SEQUENCE</scope>
</reference>
<organism evidence="2">
    <name type="scientific">mine drainage metagenome</name>
    <dbReference type="NCBI Taxonomy" id="410659"/>
    <lineage>
        <taxon>unclassified sequences</taxon>
        <taxon>metagenomes</taxon>
        <taxon>ecological metagenomes</taxon>
    </lineage>
</organism>
<dbReference type="NCBIfam" id="TIGR01766">
    <property type="entry name" value="IS200/IS605 family accessory protein TnpB-like domain"/>
    <property type="match status" value="1"/>
</dbReference>
<gene>
    <name evidence="2" type="ORF">B2A_05434</name>
</gene>
<evidence type="ECO:0000256" key="1">
    <source>
        <dbReference type="ARBA" id="ARBA00023125"/>
    </source>
</evidence>
<protein>
    <submittedName>
        <fullName evidence="2">IS605 OrfB family transposase</fullName>
    </submittedName>
</protein>
<evidence type="ECO:0000313" key="2">
    <source>
        <dbReference type="EMBL" id="EQD56005.1"/>
    </source>
</evidence>
<proteinExistence type="predicted"/>
<accession>T1BPS1</accession>
<dbReference type="EMBL" id="AUZZ01003775">
    <property type="protein sequence ID" value="EQD56005.1"/>
    <property type="molecule type" value="Genomic_DNA"/>
</dbReference>
<dbReference type="InterPro" id="IPR010095">
    <property type="entry name" value="Cas12f1-like_TNB"/>
</dbReference>
<sequence>MNQIELDNEYAYVSVNIREGTQIEPKTWIGVDLNTTGHVAVVGNPATGKVMKLGKEALHIHNKYRNMRRKMQKKGKYGVVKKIRNRESRIITNINHHIAKAIVENAQENNAGVKFEKLEGIRENKKHRRNFNYSLHSWSFTSCSHSQN</sequence>
<feature type="non-terminal residue" evidence="2">
    <location>
        <position position="148"/>
    </location>
</feature>
<comment type="caution">
    <text evidence="2">The sequence shown here is derived from an EMBL/GenBank/DDBJ whole genome shotgun (WGS) entry which is preliminary data.</text>
</comment>